<gene>
    <name evidence="2" type="ORF">TNCV_1504611</name>
</gene>
<protein>
    <submittedName>
        <fullName evidence="2">Uncharacterized protein</fullName>
    </submittedName>
</protein>
<proteinExistence type="predicted"/>
<dbReference type="EMBL" id="BMAU01021203">
    <property type="protein sequence ID" value="GFX98885.1"/>
    <property type="molecule type" value="Genomic_DNA"/>
</dbReference>
<evidence type="ECO:0000313" key="3">
    <source>
        <dbReference type="Proteomes" id="UP000887159"/>
    </source>
</evidence>
<evidence type="ECO:0000313" key="2">
    <source>
        <dbReference type="EMBL" id="GFX98885.1"/>
    </source>
</evidence>
<sequence length="151" mass="16608">METISDITARKVAAAPPSASRKQQRTGFLSSQSSKAVIRNSLSVDQMVGDIPAKVIAAGEDVSVAERDFIEPEEPAEIRLIVIGNEGKVVPDKPMGYPKRFKVLPLFKVLVWSFGEASSDGHLAEIRRPRVALGCDVSFSRQYHFENPLKE</sequence>
<dbReference type="Proteomes" id="UP000887159">
    <property type="component" value="Unassembled WGS sequence"/>
</dbReference>
<name>A0A8X6RQW4_TRICX</name>
<dbReference type="AlphaFoldDB" id="A0A8X6RQW4"/>
<keyword evidence="3" id="KW-1185">Reference proteome</keyword>
<comment type="caution">
    <text evidence="2">The sequence shown here is derived from an EMBL/GenBank/DDBJ whole genome shotgun (WGS) entry which is preliminary data.</text>
</comment>
<evidence type="ECO:0000256" key="1">
    <source>
        <dbReference type="SAM" id="MobiDB-lite"/>
    </source>
</evidence>
<reference evidence="2" key="1">
    <citation type="submission" date="2020-08" db="EMBL/GenBank/DDBJ databases">
        <title>Multicomponent nature underlies the extraordinary mechanical properties of spider dragline silk.</title>
        <authorList>
            <person name="Kono N."/>
            <person name="Nakamura H."/>
            <person name="Mori M."/>
            <person name="Yoshida Y."/>
            <person name="Ohtoshi R."/>
            <person name="Malay A.D."/>
            <person name="Moran D.A.P."/>
            <person name="Tomita M."/>
            <person name="Numata K."/>
            <person name="Arakawa K."/>
        </authorList>
    </citation>
    <scope>NUCLEOTIDE SEQUENCE</scope>
</reference>
<organism evidence="2 3">
    <name type="scientific">Trichonephila clavipes</name>
    <name type="common">Golden silk orbweaver</name>
    <name type="synonym">Nephila clavipes</name>
    <dbReference type="NCBI Taxonomy" id="2585209"/>
    <lineage>
        <taxon>Eukaryota</taxon>
        <taxon>Metazoa</taxon>
        <taxon>Ecdysozoa</taxon>
        <taxon>Arthropoda</taxon>
        <taxon>Chelicerata</taxon>
        <taxon>Arachnida</taxon>
        <taxon>Araneae</taxon>
        <taxon>Araneomorphae</taxon>
        <taxon>Entelegynae</taxon>
        <taxon>Araneoidea</taxon>
        <taxon>Nephilidae</taxon>
        <taxon>Trichonephila</taxon>
    </lineage>
</organism>
<feature type="region of interest" description="Disordered" evidence="1">
    <location>
        <begin position="1"/>
        <end position="32"/>
    </location>
</feature>
<accession>A0A8X6RQW4</accession>